<evidence type="ECO:0000256" key="3">
    <source>
        <dbReference type="ARBA" id="ARBA00008207"/>
    </source>
</evidence>
<dbReference type="RefSeq" id="WP_052062405.1">
    <property type="nucleotide sequence ID" value="NZ_JRMP02000005.1"/>
</dbReference>
<evidence type="ECO:0000256" key="17">
    <source>
        <dbReference type="HAMAP-Rule" id="MF_02089"/>
    </source>
</evidence>
<dbReference type="InterPro" id="IPR003828">
    <property type="entry name" value="QueH"/>
</dbReference>
<evidence type="ECO:0000256" key="4">
    <source>
        <dbReference type="ARBA" id="ARBA00012622"/>
    </source>
</evidence>
<evidence type="ECO:0000256" key="12">
    <source>
        <dbReference type="ARBA" id="ARBA00023014"/>
    </source>
</evidence>
<keyword evidence="20" id="KW-1185">Reference proteome</keyword>
<dbReference type="PANTHER" id="PTHR36701:SF1">
    <property type="entry name" value="EPOXYQUEUOSINE REDUCTASE QUEH"/>
    <property type="match status" value="1"/>
</dbReference>
<evidence type="ECO:0000256" key="10">
    <source>
        <dbReference type="ARBA" id="ARBA00023002"/>
    </source>
</evidence>
<dbReference type="HAMAP" id="MF_02089">
    <property type="entry name" value="QueH"/>
    <property type="match status" value="1"/>
</dbReference>
<feature type="binding site" evidence="17">
    <location>
        <position position="87"/>
    </location>
    <ligand>
        <name>[4Fe-4S] cluster</name>
        <dbReference type="ChEBI" id="CHEBI:49883"/>
    </ligand>
</feature>
<dbReference type="GO" id="GO:0051539">
    <property type="term" value="F:4 iron, 4 sulfur cluster binding"/>
    <property type="evidence" value="ECO:0007669"/>
    <property type="project" value="UniProtKB-UniRule"/>
</dbReference>
<dbReference type="UniPathway" id="UPA00392"/>
<reference evidence="18 21" key="4">
    <citation type="submission" date="2019-12" db="EMBL/GenBank/DDBJ databases">
        <title>Multi-Generational Helicobacter saguini Isolates.</title>
        <authorList>
            <person name="Mannion A."/>
            <person name="Shen Z."/>
            <person name="Fox J.G."/>
        </authorList>
    </citation>
    <scope>NUCLEOTIDE SEQUENCE [LARGE SCALE GENOMIC DNA]</scope>
    <source>
        <strain evidence="18">16-048</strain>
        <strain evidence="21">16-048 (F4)</strain>
    </source>
</reference>
<evidence type="ECO:0000256" key="9">
    <source>
        <dbReference type="ARBA" id="ARBA00022785"/>
    </source>
</evidence>
<evidence type="ECO:0000256" key="7">
    <source>
        <dbReference type="ARBA" id="ARBA00022694"/>
    </source>
</evidence>
<dbReference type="EMBL" id="QBIU01000002">
    <property type="protein sequence ID" value="MWV70637.1"/>
    <property type="molecule type" value="Genomic_DNA"/>
</dbReference>
<keyword evidence="7 17" id="KW-0819">tRNA processing</keyword>
<dbReference type="PANTHER" id="PTHR36701">
    <property type="entry name" value="EPOXYQUEUOSINE REDUCTASE QUEH"/>
    <property type="match status" value="1"/>
</dbReference>
<evidence type="ECO:0000256" key="6">
    <source>
        <dbReference type="ARBA" id="ARBA00022485"/>
    </source>
</evidence>
<comment type="pathway">
    <text evidence="2 17">tRNA modification; tRNA-queuosine biosynthesis.</text>
</comment>
<evidence type="ECO:0000313" key="19">
    <source>
        <dbReference type="EMBL" id="TLD94721.1"/>
    </source>
</evidence>
<name>A0A347W5I3_9HELI</name>
<evidence type="ECO:0000256" key="16">
    <source>
        <dbReference type="ARBA" id="ARBA00047415"/>
    </source>
</evidence>
<reference evidence="19" key="3">
    <citation type="submission" date="2018-04" db="EMBL/GenBank/DDBJ databases">
        <authorList>
            <person name="Sheh A."/>
            <person name="Shen Z."/>
            <person name="Mannion A.J."/>
            <person name="Fox J.G."/>
        </authorList>
    </citation>
    <scope>NUCLEOTIDE SEQUENCE</scope>
    <source>
        <strain evidence="19">MIT 97-6194</strain>
    </source>
</reference>
<evidence type="ECO:0000313" key="21">
    <source>
        <dbReference type="Proteomes" id="UP000477070"/>
    </source>
</evidence>
<dbReference type="GO" id="GO:0046872">
    <property type="term" value="F:metal ion binding"/>
    <property type="evidence" value="ECO:0007669"/>
    <property type="project" value="UniProtKB-KW"/>
</dbReference>
<evidence type="ECO:0000256" key="11">
    <source>
        <dbReference type="ARBA" id="ARBA00023004"/>
    </source>
</evidence>
<reference evidence="19 20" key="2">
    <citation type="journal article" date="2016" name="Infect. Immun.">
        <title>Helicobacter saguini, a Novel Helicobacter Isolated from Cotton-Top Tamarins with Ulcerative Colitis, Has Proinflammatory Properties and Induces Typhlocolitis and Dysplasia in Gnotobiotic IL-10-/- Mice.</title>
        <authorList>
            <person name="Shen Z."/>
            <person name="Mannion A."/>
            <person name="Whary M.T."/>
            <person name="Muthupalani S."/>
            <person name="Sheh A."/>
            <person name="Feng Y."/>
            <person name="Gong G."/>
            <person name="Vandamme P."/>
            <person name="Holcombe H.R."/>
            <person name="Paster B.J."/>
            <person name="Fox J.G."/>
        </authorList>
    </citation>
    <scope>NUCLEOTIDE SEQUENCE [LARGE SCALE GENOMIC DNA]</scope>
    <source>
        <strain evidence="19 20">MIT 97-6194</strain>
    </source>
</reference>
<evidence type="ECO:0000256" key="1">
    <source>
        <dbReference type="ARBA" id="ARBA00002268"/>
    </source>
</evidence>
<feature type="binding site" evidence="17">
    <location>
        <position position="90"/>
    </location>
    <ligand>
        <name>[4Fe-4S] cluster</name>
        <dbReference type="ChEBI" id="CHEBI:49883"/>
    </ligand>
</feature>
<dbReference type="GO" id="GO:0052693">
    <property type="term" value="F:epoxyqueuosine reductase activity"/>
    <property type="evidence" value="ECO:0007669"/>
    <property type="project" value="UniProtKB-UniRule"/>
</dbReference>
<organism evidence="19 20">
    <name type="scientific">Helicobacter saguini</name>
    <dbReference type="NCBI Taxonomy" id="1548018"/>
    <lineage>
        <taxon>Bacteria</taxon>
        <taxon>Pseudomonadati</taxon>
        <taxon>Campylobacterota</taxon>
        <taxon>Epsilonproteobacteria</taxon>
        <taxon>Campylobacterales</taxon>
        <taxon>Helicobacteraceae</taxon>
        <taxon>Helicobacter</taxon>
    </lineage>
</organism>
<feature type="binding site" evidence="17">
    <location>
        <position position="7"/>
    </location>
    <ligand>
        <name>[4Fe-4S] cluster</name>
        <dbReference type="ChEBI" id="CHEBI:49883"/>
    </ligand>
</feature>
<reference evidence="19 20" key="1">
    <citation type="journal article" date="2014" name="Genome Announc.">
        <title>Draft genome sequences of eight enterohepatic helicobacter species isolated from both laboratory and wild rodents.</title>
        <authorList>
            <person name="Sheh A."/>
            <person name="Shen Z."/>
            <person name="Fox J.G."/>
        </authorList>
    </citation>
    <scope>NUCLEOTIDE SEQUENCE [LARGE SCALE GENOMIC DNA]</scope>
    <source>
        <strain evidence="19 20">MIT 97-6194</strain>
    </source>
</reference>
<dbReference type="AlphaFoldDB" id="A0A347W5I3"/>
<evidence type="ECO:0000313" key="18">
    <source>
        <dbReference type="EMBL" id="MWV70637.1"/>
    </source>
</evidence>
<protein>
    <recommendedName>
        <fullName evidence="5 17">Epoxyqueuosine reductase QueH</fullName>
        <ecNumber evidence="4 17">1.17.99.6</ecNumber>
    </recommendedName>
    <alternativeName>
        <fullName evidence="15 17">Queuosine biosynthesis protein QueH</fullName>
    </alternativeName>
</protein>
<dbReference type="EC" id="1.17.99.6" evidence="4 17"/>
<evidence type="ECO:0000256" key="15">
    <source>
        <dbReference type="ARBA" id="ARBA00031446"/>
    </source>
</evidence>
<dbReference type="EMBL" id="JRMP02000005">
    <property type="protein sequence ID" value="TLD94721.1"/>
    <property type="molecule type" value="Genomic_DNA"/>
</dbReference>
<keyword evidence="13 17" id="KW-1015">Disulfide bond</keyword>
<keyword evidence="14 17" id="KW-0676">Redox-active center</keyword>
<dbReference type="Pfam" id="PF02677">
    <property type="entry name" value="QueH"/>
    <property type="match status" value="1"/>
</dbReference>
<feature type="disulfide bond" description="Redox-active" evidence="17">
    <location>
        <begin position="169"/>
        <end position="171"/>
    </location>
</feature>
<keyword evidence="6 17" id="KW-0004">4Fe-4S</keyword>
<keyword evidence="11 17" id="KW-0408">Iron</keyword>
<comment type="function">
    <text evidence="1 17">Catalyzes the conversion of epoxyqueuosine (oQ) to queuosine (Q), which is a hypermodified base found in the wobble positions of tRNA(Asp), tRNA(Asn), tRNA(His) and tRNA(Tyr).</text>
</comment>
<sequence length="408" mass="46642">MLVHICCSVDSHYFLQELQKAYPHEKLKGFFYNPNIHPKAEHDLRLSDVKRSCEMLNIPLIVGKYDDCAWSESVKGLENEPEKGARCNVCFDVRLIESAKVALEQKEKNFTTTLLSSPMKEQEILYAQGEKIASDYGLNFIKINVRANGGVNRQNELAKKDNLYRQNYCGCKFALTKQREKQGKIPLEMLSSVSGQVMPASSEQRLSTFAKRDKIENEGGGYILKTQKSLVWRLLSGKIEHQREVIPSYIVARSGGKKRAKSGEILWIKPSLENLFAVFYSQLQDLNLAERLEFLSEKEREFRENSEILIGYSKRDDSVFIDILTLNFLLNTSFLSVKDMLKNPPTYARELELRNALCGVESINPIIVLDSKICHDLILDISMVIQEENVYDVIAQLPFCEYLASKFA</sequence>
<dbReference type="OrthoDB" id="9801033at2"/>
<evidence type="ECO:0000256" key="5">
    <source>
        <dbReference type="ARBA" id="ARBA00016895"/>
    </source>
</evidence>
<dbReference type="Proteomes" id="UP000477070">
    <property type="component" value="Unassembled WGS sequence"/>
</dbReference>
<accession>A0A347W5I3</accession>
<keyword evidence="12 17" id="KW-0411">Iron-sulfur</keyword>
<keyword evidence="8 17" id="KW-0479">Metal-binding</keyword>
<comment type="similarity">
    <text evidence="3 17">Belongs to the QueH family.</text>
</comment>
<evidence type="ECO:0000313" key="20">
    <source>
        <dbReference type="Proteomes" id="UP000029714"/>
    </source>
</evidence>
<proteinExistence type="inferred from homology"/>
<evidence type="ECO:0000256" key="2">
    <source>
        <dbReference type="ARBA" id="ARBA00004691"/>
    </source>
</evidence>
<gene>
    <name evidence="17" type="primary">queH</name>
    <name evidence="18" type="ORF">DCO61_11755</name>
    <name evidence="19" type="ORF">LS64_004155</name>
</gene>
<evidence type="ECO:0000256" key="13">
    <source>
        <dbReference type="ARBA" id="ARBA00023157"/>
    </source>
</evidence>
<keyword evidence="10 17" id="KW-0560">Oxidoreductase</keyword>
<comment type="caution">
    <text evidence="19">The sequence shown here is derived from an EMBL/GenBank/DDBJ whole genome shotgun (WGS) entry which is preliminary data.</text>
</comment>
<dbReference type="Proteomes" id="UP000029714">
    <property type="component" value="Unassembled WGS sequence"/>
</dbReference>
<feature type="binding site" evidence="17">
    <location>
        <position position="6"/>
    </location>
    <ligand>
        <name>[4Fe-4S] cluster</name>
        <dbReference type="ChEBI" id="CHEBI:49883"/>
    </ligand>
</feature>
<keyword evidence="9 17" id="KW-0671">Queuosine biosynthesis</keyword>
<evidence type="ECO:0000256" key="14">
    <source>
        <dbReference type="ARBA" id="ARBA00023284"/>
    </source>
</evidence>
<evidence type="ECO:0000256" key="8">
    <source>
        <dbReference type="ARBA" id="ARBA00022723"/>
    </source>
</evidence>
<dbReference type="GO" id="GO:0008616">
    <property type="term" value="P:tRNA queuosine(34) biosynthetic process"/>
    <property type="evidence" value="ECO:0007669"/>
    <property type="project" value="UniProtKB-UniRule"/>
</dbReference>
<comment type="catalytic activity">
    <reaction evidence="16 17">
        <text>epoxyqueuosine(34) in tRNA + AH2 = queuosine(34) in tRNA + A + H2O</text>
        <dbReference type="Rhea" id="RHEA:32159"/>
        <dbReference type="Rhea" id="RHEA-COMP:18571"/>
        <dbReference type="Rhea" id="RHEA-COMP:18582"/>
        <dbReference type="ChEBI" id="CHEBI:13193"/>
        <dbReference type="ChEBI" id="CHEBI:15377"/>
        <dbReference type="ChEBI" id="CHEBI:17499"/>
        <dbReference type="ChEBI" id="CHEBI:194431"/>
        <dbReference type="ChEBI" id="CHEBI:194443"/>
        <dbReference type="EC" id="1.17.99.6"/>
    </reaction>
</comment>